<dbReference type="Proteomes" id="UP000322873">
    <property type="component" value="Unassembled WGS sequence"/>
</dbReference>
<keyword evidence="3" id="KW-1185">Reference proteome</keyword>
<dbReference type="AlphaFoldDB" id="A0A5M9J8U1"/>
<evidence type="ECO:0000313" key="2">
    <source>
        <dbReference type="EMBL" id="KAA8564940.1"/>
    </source>
</evidence>
<sequence length="154" mass="16106">MGALSAVLAIPYRSIKESIERSRQNKTRNNNSNKDKRQTKSAPGSRAPSLYKIGAASFEKKGKLRRADSEGAERNSQSLGHLPLVDVPWADASGVSSGASRKGSVKADSLGKGTGKGKGKGIEEASLQKPSTRLKTTAPRDFTAATLASVPAAA</sequence>
<gene>
    <name evidence="2" type="ORF">EYC84_010710</name>
</gene>
<dbReference type="OrthoDB" id="3558950at2759"/>
<dbReference type="EMBL" id="VICG01000014">
    <property type="protein sequence ID" value="KAA8564940.1"/>
    <property type="molecule type" value="Genomic_DNA"/>
</dbReference>
<feature type="region of interest" description="Disordered" evidence="1">
    <location>
        <begin position="16"/>
        <end position="140"/>
    </location>
</feature>
<evidence type="ECO:0000256" key="1">
    <source>
        <dbReference type="SAM" id="MobiDB-lite"/>
    </source>
</evidence>
<reference evidence="2 3" key="1">
    <citation type="submission" date="2019-06" db="EMBL/GenBank/DDBJ databases">
        <title>Genome Sequence of the Brown Rot Fungal Pathogen Monilinia fructicola.</title>
        <authorList>
            <person name="De Miccolis Angelini R.M."/>
            <person name="Landi L."/>
            <person name="Abate D."/>
            <person name="Pollastro S."/>
            <person name="Romanazzi G."/>
            <person name="Faretra F."/>
        </authorList>
    </citation>
    <scope>NUCLEOTIDE SEQUENCE [LARGE SCALE GENOMIC DNA]</scope>
    <source>
        <strain evidence="2 3">Mfrc123</strain>
    </source>
</reference>
<protein>
    <submittedName>
        <fullName evidence="2">Uncharacterized protein</fullName>
    </submittedName>
</protein>
<feature type="compositionally biased region" description="Basic and acidic residues" evidence="1">
    <location>
        <begin position="58"/>
        <end position="73"/>
    </location>
</feature>
<organism evidence="2 3">
    <name type="scientific">Monilinia fructicola</name>
    <name type="common">Brown rot fungus</name>
    <name type="synonym">Ciboria fructicola</name>
    <dbReference type="NCBI Taxonomy" id="38448"/>
    <lineage>
        <taxon>Eukaryota</taxon>
        <taxon>Fungi</taxon>
        <taxon>Dikarya</taxon>
        <taxon>Ascomycota</taxon>
        <taxon>Pezizomycotina</taxon>
        <taxon>Leotiomycetes</taxon>
        <taxon>Helotiales</taxon>
        <taxon>Sclerotiniaceae</taxon>
        <taxon>Monilinia</taxon>
    </lineage>
</organism>
<evidence type="ECO:0000313" key="3">
    <source>
        <dbReference type="Proteomes" id="UP000322873"/>
    </source>
</evidence>
<name>A0A5M9J8U1_MONFR</name>
<dbReference type="VEuPathDB" id="FungiDB:MFRU_008g02100"/>
<comment type="caution">
    <text evidence="2">The sequence shown here is derived from an EMBL/GenBank/DDBJ whole genome shotgun (WGS) entry which is preliminary data.</text>
</comment>
<proteinExistence type="predicted"/>
<accession>A0A5M9J8U1</accession>